<dbReference type="CDD" id="cd00779">
    <property type="entry name" value="ProRS_core_prok"/>
    <property type="match status" value="1"/>
</dbReference>
<evidence type="ECO:0000256" key="10">
    <source>
        <dbReference type="HAMAP-Rule" id="MF_01570"/>
    </source>
</evidence>
<dbReference type="EMBL" id="CYPR01000253">
    <property type="protein sequence ID" value="CUH41108.1"/>
    <property type="molecule type" value="Genomic_DNA"/>
</dbReference>
<dbReference type="InterPro" id="IPR033730">
    <property type="entry name" value="ProRS_core_prok"/>
</dbReference>
<name>A0A0M7BG94_9RHOB</name>
<dbReference type="GO" id="GO:0004827">
    <property type="term" value="F:proline-tRNA ligase activity"/>
    <property type="evidence" value="ECO:0007669"/>
    <property type="project" value="UniProtKB-UniRule"/>
</dbReference>
<gene>
    <name evidence="10 12" type="primary">proS</name>
    <name evidence="12" type="ORF">JSE7799_03851</name>
</gene>
<dbReference type="InterPro" id="IPR002316">
    <property type="entry name" value="Pro-tRNA-ligase_IIa"/>
</dbReference>
<dbReference type="FunFam" id="3.40.50.800:FF:000032">
    <property type="entry name" value="Proline--tRNA ligase"/>
    <property type="match status" value="1"/>
</dbReference>
<dbReference type="InterPro" id="IPR023716">
    <property type="entry name" value="Prolyl-tRNA_ligase_IIa_type2"/>
</dbReference>
<reference evidence="12 13" key="1">
    <citation type="submission" date="2015-09" db="EMBL/GenBank/DDBJ databases">
        <authorList>
            <person name="Jackson K.R."/>
            <person name="Lunt B.L."/>
            <person name="Fisher J.N.B."/>
            <person name="Gardner A.V."/>
            <person name="Bailey M.E."/>
            <person name="Deus L.M."/>
            <person name="Earl A.S."/>
            <person name="Gibby P.D."/>
            <person name="Hartmann K.A."/>
            <person name="Liu J.E."/>
            <person name="Manci A.M."/>
            <person name="Nielsen D.A."/>
            <person name="Solomon M.B."/>
            <person name="Breakwell D.P."/>
            <person name="Burnett S.H."/>
            <person name="Grose J.H."/>
        </authorList>
    </citation>
    <scope>NUCLEOTIDE SEQUENCE [LARGE SCALE GENOMIC DNA]</scope>
    <source>
        <strain evidence="12 13">CECT 7799</strain>
    </source>
</reference>
<organism evidence="12 13">
    <name type="scientific">Jannaschia seosinensis</name>
    <dbReference type="NCBI Taxonomy" id="313367"/>
    <lineage>
        <taxon>Bacteria</taxon>
        <taxon>Pseudomonadati</taxon>
        <taxon>Pseudomonadota</taxon>
        <taxon>Alphaproteobacteria</taxon>
        <taxon>Rhodobacterales</taxon>
        <taxon>Roseobacteraceae</taxon>
        <taxon>Jannaschia</taxon>
    </lineage>
</organism>
<dbReference type="InterPro" id="IPR044140">
    <property type="entry name" value="ProRS_anticodon_short"/>
</dbReference>
<comment type="subcellular location">
    <subcellularLocation>
        <location evidence="1 10">Cytoplasm</location>
    </subcellularLocation>
</comment>
<evidence type="ECO:0000256" key="3">
    <source>
        <dbReference type="ARBA" id="ARBA00022490"/>
    </source>
</evidence>
<evidence type="ECO:0000256" key="5">
    <source>
        <dbReference type="ARBA" id="ARBA00022741"/>
    </source>
</evidence>
<evidence type="ECO:0000256" key="1">
    <source>
        <dbReference type="ARBA" id="ARBA00004496"/>
    </source>
</evidence>
<dbReference type="Gene3D" id="3.30.930.10">
    <property type="entry name" value="Bira Bifunctional Protein, Domain 2"/>
    <property type="match status" value="1"/>
</dbReference>
<evidence type="ECO:0000256" key="2">
    <source>
        <dbReference type="ARBA" id="ARBA00011738"/>
    </source>
</evidence>
<dbReference type="Pfam" id="PF00587">
    <property type="entry name" value="tRNA-synt_2b"/>
    <property type="match status" value="1"/>
</dbReference>
<evidence type="ECO:0000256" key="9">
    <source>
        <dbReference type="ARBA" id="ARBA00047671"/>
    </source>
</evidence>
<dbReference type="FunFam" id="3.30.930.10:FF:000042">
    <property type="entry name" value="probable proline--tRNA ligase, mitochondrial"/>
    <property type="match status" value="1"/>
</dbReference>
<feature type="domain" description="Aminoacyl-transfer RNA synthetases class-II family profile" evidence="11">
    <location>
        <begin position="38"/>
        <end position="341"/>
    </location>
</feature>
<dbReference type="AlphaFoldDB" id="A0A0M7BG94"/>
<dbReference type="NCBIfam" id="TIGR00409">
    <property type="entry name" value="proS_fam_II"/>
    <property type="match status" value="1"/>
</dbReference>
<evidence type="ECO:0000256" key="8">
    <source>
        <dbReference type="ARBA" id="ARBA00023146"/>
    </source>
</evidence>
<evidence type="ECO:0000313" key="13">
    <source>
        <dbReference type="Proteomes" id="UP000049455"/>
    </source>
</evidence>
<dbReference type="SUPFAM" id="SSF52954">
    <property type="entry name" value="Class II aaRS ABD-related"/>
    <property type="match status" value="1"/>
</dbReference>
<dbReference type="CDD" id="cd00861">
    <property type="entry name" value="ProRS_anticodon_short"/>
    <property type="match status" value="1"/>
</dbReference>
<evidence type="ECO:0000256" key="6">
    <source>
        <dbReference type="ARBA" id="ARBA00022840"/>
    </source>
</evidence>
<dbReference type="SUPFAM" id="SSF55681">
    <property type="entry name" value="Class II aaRS and biotin synthetases"/>
    <property type="match status" value="1"/>
</dbReference>
<dbReference type="InterPro" id="IPR050062">
    <property type="entry name" value="Pro-tRNA_synthetase"/>
</dbReference>
<dbReference type="PANTHER" id="PTHR42753">
    <property type="entry name" value="MITOCHONDRIAL RIBOSOME PROTEIN L39/PROLYL-TRNA LIGASE FAMILY MEMBER"/>
    <property type="match status" value="1"/>
</dbReference>
<dbReference type="PROSITE" id="PS50862">
    <property type="entry name" value="AA_TRNA_LIGASE_II"/>
    <property type="match status" value="1"/>
</dbReference>
<dbReference type="GO" id="GO:0006433">
    <property type="term" value="P:prolyl-tRNA aminoacylation"/>
    <property type="evidence" value="ECO:0007669"/>
    <property type="project" value="UniProtKB-UniRule"/>
</dbReference>
<comment type="catalytic activity">
    <reaction evidence="9 10">
        <text>tRNA(Pro) + L-proline + ATP = L-prolyl-tRNA(Pro) + AMP + diphosphate</text>
        <dbReference type="Rhea" id="RHEA:14305"/>
        <dbReference type="Rhea" id="RHEA-COMP:9700"/>
        <dbReference type="Rhea" id="RHEA-COMP:9702"/>
        <dbReference type="ChEBI" id="CHEBI:30616"/>
        <dbReference type="ChEBI" id="CHEBI:33019"/>
        <dbReference type="ChEBI" id="CHEBI:60039"/>
        <dbReference type="ChEBI" id="CHEBI:78442"/>
        <dbReference type="ChEBI" id="CHEBI:78532"/>
        <dbReference type="ChEBI" id="CHEBI:456215"/>
        <dbReference type="EC" id="6.1.1.15"/>
    </reaction>
</comment>
<dbReference type="InterPro" id="IPR036621">
    <property type="entry name" value="Anticodon-bd_dom_sf"/>
</dbReference>
<accession>A0A0M7BG94</accession>
<dbReference type="InterPro" id="IPR006195">
    <property type="entry name" value="aa-tRNA-synth_II"/>
</dbReference>
<sequence>MRLTRYFLPVLKETPADAQIPSHRLMLRAGMIRQSAAGIYSWLPFGYRVLQRIERIVHEEQQRAGHIPMLMPTLQSADLWKQSGRYDAYGPEMLRITDRHDREMLYGPTNEEMITDIVANYVTSYKALPLTLYHIQWKFRDEVRPRFGVMRGREFLMKDGYNFDLTKEAALHAYNRHLVSYLRTYERMGLQAIPMRADSGPIGGDYTHEFLVLAETGESEVFYDSEITDLRFGDRAIDYDNEAQCQAVLSEFTSRYARTDETHDEAAFDEVPEARRRTARGIEVGQIFYFGTDYSEKLGAFVQNEAGARVPLHMGSHGIGVSRLLGAIIEASHDDKGIIWPEGVAPFEVGLVNLRQGDASTDSACEGILRELEAKGLSVLYDDRDERAGGKFATMDLIGLPWRITVGPRGLANGMVELTSRRTGESEEMTPEWAIKRLSEIYAPHHAAALAI</sequence>
<dbReference type="InterPro" id="IPR004500">
    <property type="entry name" value="Pro-tRNA-synth_IIa_bac-type"/>
</dbReference>
<dbReference type="GO" id="GO:0005829">
    <property type="term" value="C:cytosol"/>
    <property type="evidence" value="ECO:0007669"/>
    <property type="project" value="TreeGrafter"/>
</dbReference>
<dbReference type="PRINTS" id="PR01046">
    <property type="entry name" value="TRNASYNTHPRO"/>
</dbReference>
<dbReference type="Proteomes" id="UP000049455">
    <property type="component" value="Unassembled WGS sequence"/>
</dbReference>
<keyword evidence="3 10" id="KW-0963">Cytoplasm</keyword>
<evidence type="ECO:0000259" key="11">
    <source>
        <dbReference type="PROSITE" id="PS50862"/>
    </source>
</evidence>
<dbReference type="NCBIfam" id="NF008979">
    <property type="entry name" value="PRK12325.1"/>
    <property type="match status" value="1"/>
</dbReference>
<evidence type="ECO:0000256" key="4">
    <source>
        <dbReference type="ARBA" id="ARBA00022598"/>
    </source>
</evidence>
<comment type="similarity">
    <text evidence="10">Belongs to the class-II aminoacyl-tRNA synthetase family. ProS type 2 subfamily.</text>
</comment>
<proteinExistence type="inferred from homology"/>
<dbReference type="InterPro" id="IPR045864">
    <property type="entry name" value="aa-tRNA-synth_II/BPL/LPL"/>
</dbReference>
<evidence type="ECO:0000313" key="12">
    <source>
        <dbReference type="EMBL" id="CUH41108.1"/>
    </source>
</evidence>
<dbReference type="RefSeq" id="WP_055665062.1">
    <property type="nucleotide sequence ID" value="NZ_CYPR01000253.1"/>
</dbReference>
<comment type="function">
    <text evidence="10">Catalyzes the attachment of proline to tRNA(Pro) in a two-step reaction: proline is first activated by ATP to form Pro-AMP and then transferred to the acceptor end of tRNA(Pro).</text>
</comment>
<dbReference type="STRING" id="313367.JSE7799_03851"/>
<dbReference type="Gene3D" id="3.40.50.800">
    <property type="entry name" value="Anticodon-binding domain"/>
    <property type="match status" value="1"/>
</dbReference>
<evidence type="ECO:0000256" key="7">
    <source>
        <dbReference type="ARBA" id="ARBA00022917"/>
    </source>
</evidence>
<dbReference type="GO" id="GO:0005524">
    <property type="term" value="F:ATP binding"/>
    <property type="evidence" value="ECO:0007669"/>
    <property type="project" value="UniProtKB-UniRule"/>
</dbReference>
<keyword evidence="13" id="KW-1185">Reference proteome</keyword>
<dbReference type="HAMAP" id="MF_01570">
    <property type="entry name" value="Pro_tRNA_synth_type2"/>
    <property type="match status" value="1"/>
</dbReference>
<dbReference type="OrthoDB" id="9809052at2"/>
<dbReference type="InterPro" id="IPR004154">
    <property type="entry name" value="Anticodon-bd"/>
</dbReference>
<keyword evidence="4 10" id="KW-0436">Ligase</keyword>
<keyword evidence="8 10" id="KW-0030">Aminoacyl-tRNA synthetase</keyword>
<keyword evidence="7 10" id="KW-0648">Protein biosynthesis</keyword>
<dbReference type="EC" id="6.1.1.15" evidence="10"/>
<dbReference type="PANTHER" id="PTHR42753:SF2">
    <property type="entry name" value="PROLINE--TRNA LIGASE"/>
    <property type="match status" value="1"/>
</dbReference>
<keyword evidence="6 10" id="KW-0067">ATP-binding</keyword>
<comment type="subunit">
    <text evidence="2 10">Homodimer.</text>
</comment>
<protein>
    <recommendedName>
        <fullName evidence="10">Proline--tRNA ligase</fullName>
        <ecNumber evidence="10">6.1.1.15</ecNumber>
    </recommendedName>
    <alternativeName>
        <fullName evidence="10">Prolyl-tRNA synthetase</fullName>
        <shortName evidence="10">ProRS</shortName>
    </alternativeName>
</protein>
<dbReference type="Pfam" id="PF03129">
    <property type="entry name" value="HGTP_anticodon"/>
    <property type="match status" value="1"/>
</dbReference>
<dbReference type="InterPro" id="IPR002314">
    <property type="entry name" value="aa-tRNA-synt_IIb"/>
</dbReference>
<keyword evidence="5 10" id="KW-0547">Nucleotide-binding</keyword>